<feature type="region of interest" description="Disordered" evidence="1">
    <location>
        <begin position="197"/>
        <end position="224"/>
    </location>
</feature>
<dbReference type="Pfam" id="PF07584">
    <property type="entry name" value="BatA"/>
    <property type="match status" value="1"/>
</dbReference>
<feature type="compositionally biased region" description="Acidic residues" evidence="1">
    <location>
        <begin position="317"/>
        <end position="331"/>
    </location>
</feature>
<evidence type="ECO:0000256" key="2">
    <source>
        <dbReference type="SAM" id="Phobius"/>
    </source>
</evidence>
<feature type="compositionally biased region" description="Acidic residues" evidence="1">
    <location>
        <begin position="209"/>
        <end position="224"/>
    </location>
</feature>
<comment type="caution">
    <text evidence="5">The sequence shown here is derived from an EMBL/GenBank/DDBJ whole genome shotgun (WGS) entry which is preliminary data.</text>
</comment>
<feature type="domain" description="VWFA" evidence="4">
    <location>
        <begin position="90"/>
        <end position="197"/>
    </location>
</feature>
<feature type="domain" description="Aerotolerance regulator N-terminal" evidence="3">
    <location>
        <begin position="1"/>
        <end position="78"/>
    </location>
</feature>
<evidence type="ECO:0000259" key="4">
    <source>
        <dbReference type="Pfam" id="PF13519"/>
    </source>
</evidence>
<feature type="region of interest" description="Disordered" evidence="1">
    <location>
        <begin position="314"/>
        <end position="337"/>
    </location>
</feature>
<reference evidence="5 6" key="1">
    <citation type="journal article" date="2020" name="Syst. Appl. Microbiol.">
        <title>Alienimonas chondri sp. nov., a novel planctomycete isolated from the biofilm of the red alga Chondrus crispus.</title>
        <authorList>
            <person name="Vitorino I."/>
            <person name="Albuquerque L."/>
            <person name="Wiegand S."/>
            <person name="Kallscheuer N."/>
            <person name="da Costa M.S."/>
            <person name="Lobo-da-Cunha A."/>
            <person name="Jogler C."/>
            <person name="Lage O.M."/>
        </authorList>
    </citation>
    <scope>NUCLEOTIDE SEQUENCE [LARGE SCALE GENOMIC DNA]</scope>
    <source>
        <strain evidence="5 6">LzC2</strain>
    </source>
</reference>
<dbReference type="SUPFAM" id="SSF53300">
    <property type="entry name" value="vWA-like"/>
    <property type="match status" value="1"/>
</dbReference>
<organism evidence="5 6">
    <name type="scientific">Alienimonas chondri</name>
    <dbReference type="NCBI Taxonomy" id="2681879"/>
    <lineage>
        <taxon>Bacteria</taxon>
        <taxon>Pseudomonadati</taxon>
        <taxon>Planctomycetota</taxon>
        <taxon>Planctomycetia</taxon>
        <taxon>Planctomycetales</taxon>
        <taxon>Planctomycetaceae</taxon>
        <taxon>Alienimonas</taxon>
    </lineage>
</organism>
<dbReference type="PANTHER" id="PTHR37464:SF1">
    <property type="entry name" value="BLL2463 PROTEIN"/>
    <property type="match status" value="1"/>
</dbReference>
<keyword evidence="6" id="KW-1185">Reference proteome</keyword>
<protein>
    <recommendedName>
        <fullName evidence="7">VWA domain-containing protein</fullName>
    </recommendedName>
</protein>
<dbReference type="InterPro" id="IPR024163">
    <property type="entry name" value="Aerotolerance_reg_N"/>
</dbReference>
<sequence length="676" mass="71050">MNFAAPSMLWWLALAIPVVALYVLKVRLRRVPVSTLMFWDRVYQEKAPRSLFERLRHLGSLLLQLLLVALLAFALADPFTDAEVREARHLVLVLDASAGMAAPADPENPDAGTRLDAAKARAMELVKGLRHRDTAAILTAGAAAEVACGTTGHPPTLAAALTNVQQTDAPGAVPAALALARRLVAGRENGQVILLSDHAPETRATVEGEASDDAPADDDPDDDPVTLLAFGQPGGNVALTAFQVRRSLTDPIGYEILVEVSNFADDPAEVRLDLDLAGVPVDVIPLELEPNEVWKRTFEKTDEAGGELVATLRFDTEESDDAADDDAEADAEPAPTATNLLTVDDVARAVLPARERVAVLLVTPGNLFLQQVFAANPLVDLTLASAVPESIPEGTVLVLHRAVPETLPAGPVFVVDPRNDSDLFTVGKEIVSPTVQATEAAEDSPLTANVRIDSIQIPKARAVTPTVAGDNAANRLTVLAETEDSEPLLFAVRRPTGKALVLAVDFDATDLPLRTAFPILAVNALTWFTEAAGELRPASAAGTVVSVPLPEGAKSEEWSVIDPAGAAEPLPAGLTEATLGPLAQTGLWGVVPSVAADADVEAGVAAGVGGWPAGAIPVAVNLTSPGESDTRVTVPASESGEASVSGGGRPWWFWLAAGALVLVGVEWWLYQRRFIQ</sequence>
<evidence type="ECO:0000313" key="6">
    <source>
        <dbReference type="Proteomes" id="UP000609651"/>
    </source>
</evidence>
<evidence type="ECO:0008006" key="7">
    <source>
        <dbReference type="Google" id="ProtNLM"/>
    </source>
</evidence>
<feature type="transmembrane region" description="Helical" evidence="2">
    <location>
        <begin position="58"/>
        <end position="76"/>
    </location>
</feature>
<name>A0ABX1VIU1_9PLAN</name>
<dbReference type="Pfam" id="PF13519">
    <property type="entry name" value="VWA_2"/>
    <property type="match status" value="1"/>
</dbReference>
<evidence type="ECO:0000313" key="5">
    <source>
        <dbReference type="EMBL" id="NNJ28034.1"/>
    </source>
</evidence>
<dbReference type="Proteomes" id="UP000609651">
    <property type="component" value="Unassembled WGS sequence"/>
</dbReference>
<dbReference type="PANTHER" id="PTHR37464">
    <property type="entry name" value="BLL2463 PROTEIN"/>
    <property type="match status" value="1"/>
</dbReference>
<evidence type="ECO:0000259" key="3">
    <source>
        <dbReference type="Pfam" id="PF07584"/>
    </source>
</evidence>
<dbReference type="InterPro" id="IPR036465">
    <property type="entry name" value="vWFA_dom_sf"/>
</dbReference>
<gene>
    <name evidence="5" type="ORF">LzC2_41450</name>
</gene>
<keyword evidence="2" id="KW-1133">Transmembrane helix</keyword>
<dbReference type="InterPro" id="IPR002035">
    <property type="entry name" value="VWF_A"/>
</dbReference>
<evidence type="ECO:0000256" key="1">
    <source>
        <dbReference type="SAM" id="MobiDB-lite"/>
    </source>
</evidence>
<accession>A0ABX1VIU1</accession>
<dbReference type="Gene3D" id="3.40.50.410">
    <property type="entry name" value="von Willebrand factor, type A domain"/>
    <property type="match status" value="1"/>
</dbReference>
<feature type="transmembrane region" description="Helical" evidence="2">
    <location>
        <begin position="651"/>
        <end position="670"/>
    </location>
</feature>
<dbReference type="RefSeq" id="WP_171189933.1">
    <property type="nucleotide sequence ID" value="NZ_WTPX01000267.1"/>
</dbReference>
<keyword evidence="2" id="KW-0812">Transmembrane</keyword>
<feature type="transmembrane region" description="Helical" evidence="2">
    <location>
        <begin position="6"/>
        <end position="24"/>
    </location>
</feature>
<dbReference type="EMBL" id="WTPX01000267">
    <property type="protein sequence ID" value="NNJ28034.1"/>
    <property type="molecule type" value="Genomic_DNA"/>
</dbReference>
<keyword evidence="2" id="KW-0472">Membrane</keyword>
<proteinExistence type="predicted"/>